<dbReference type="CDD" id="cd06222">
    <property type="entry name" value="RNase_H_like"/>
    <property type="match status" value="1"/>
</dbReference>
<dbReference type="Pfam" id="PF13456">
    <property type="entry name" value="RVT_3"/>
    <property type="match status" value="1"/>
</dbReference>
<dbReference type="PANTHER" id="PTHR47723">
    <property type="entry name" value="OS05G0353850 PROTEIN"/>
    <property type="match status" value="1"/>
</dbReference>
<dbReference type="SUPFAM" id="SSF53098">
    <property type="entry name" value="Ribonuclease H-like"/>
    <property type="match status" value="1"/>
</dbReference>
<dbReference type="InterPro" id="IPR053151">
    <property type="entry name" value="RNase_H-like"/>
</dbReference>
<keyword evidence="3" id="KW-1185">Reference proteome</keyword>
<protein>
    <recommendedName>
        <fullName evidence="1">RNase H type-1 domain-containing protein</fullName>
    </recommendedName>
</protein>
<evidence type="ECO:0000313" key="2">
    <source>
        <dbReference type="EMBL" id="KAK9004351.1"/>
    </source>
</evidence>
<feature type="domain" description="RNase H type-1" evidence="1">
    <location>
        <begin position="17"/>
        <end position="98"/>
    </location>
</feature>
<gene>
    <name evidence="2" type="ORF">V6N11_002153</name>
</gene>
<evidence type="ECO:0000259" key="1">
    <source>
        <dbReference type="Pfam" id="PF13456"/>
    </source>
</evidence>
<dbReference type="PANTHER" id="PTHR47723:SF19">
    <property type="entry name" value="POLYNUCLEOTIDYL TRANSFERASE, RIBONUCLEASE H-LIKE SUPERFAMILY PROTEIN"/>
    <property type="match status" value="1"/>
</dbReference>
<dbReference type="InterPro" id="IPR044730">
    <property type="entry name" value="RNase_H-like_dom_plant"/>
</dbReference>
<evidence type="ECO:0000313" key="3">
    <source>
        <dbReference type="Proteomes" id="UP001396334"/>
    </source>
</evidence>
<dbReference type="InterPro" id="IPR002156">
    <property type="entry name" value="RNaseH_domain"/>
</dbReference>
<comment type="caution">
    <text evidence="2">The sequence shown here is derived from an EMBL/GenBank/DDBJ whole genome shotgun (WGS) entry which is preliminary data.</text>
</comment>
<name>A0ABR2QUF4_9ROSI</name>
<organism evidence="2 3">
    <name type="scientific">Hibiscus sabdariffa</name>
    <name type="common">roselle</name>
    <dbReference type="NCBI Taxonomy" id="183260"/>
    <lineage>
        <taxon>Eukaryota</taxon>
        <taxon>Viridiplantae</taxon>
        <taxon>Streptophyta</taxon>
        <taxon>Embryophyta</taxon>
        <taxon>Tracheophyta</taxon>
        <taxon>Spermatophyta</taxon>
        <taxon>Magnoliopsida</taxon>
        <taxon>eudicotyledons</taxon>
        <taxon>Gunneridae</taxon>
        <taxon>Pentapetalae</taxon>
        <taxon>rosids</taxon>
        <taxon>malvids</taxon>
        <taxon>Malvales</taxon>
        <taxon>Malvaceae</taxon>
        <taxon>Malvoideae</taxon>
        <taxon>Hibiscus</taxon>
    </lineage>
</organism>
<dbReference type="EMBL" id="JBBPBN010000031">
    <property type="protein sequence ID" value="KAK9004351.1"/>
    <property type="molecule type" value="Genomic_DNA"/>
</dbReference>
<proteinExistence type="predicted"/>
<sequence length="148" mass="16701">MDFKKGRVDIGGIGSCSCLEAALWGVYEGLATSWSLRYPRVLLETDSCEAFEVSTPSNYCKVEYFIISSILEMISRSWEVRIVFVRRKGNALADAMSRLVQPESLEYRRWLEPLIVVRDIALVDVSPVVPLQPAANGYGWARLVNRIV</sequence>
<accession>A0ABR2QUF4</accession>
<dbReference type="Proteomes" id="UP001396334">
    <property type="component" value="Unassembled WGS sequence"/>
</dbReference>
<reference evidence="2 3" key="1">
    <citation type="journal article" date="2024" name="G3 (Bethesda)">
        <title>Genome assembly of Hibiscus sabdariffa L. provides insights into metabolisms of medicinal natural products.</title>
        <authorList>
            <person name="Kim T."/>
        </authorList>
    </citation>
    <scope>NUCLEOTIDE SEQUENCE [LARGE SCALE GENOMIC DNA]</scope>
    <source>
        <strain evidence="2">TK-2024</strain>
        <tissue evidence="2">Old leaves</tissue>
    </source>
</reference>
<dbReference type="InterPro" id="IPR012337">
    <property type="entry name" value="RNaseH-like_sf"/>
</dbReference>